<proteinExistence type="predicted"/>
<keyword evidence="5" id="KW-1185">Reference proteome</keyword>
<sequence length="304" mass="33956">MTKIFRFFFDFITDRKLYYLLAGLILFGGVTLIAMDRVIMPAYTKYGHGISVPDISRMPLEEAKERLESRGLRYELAAKRSNEAFPPDYVIDQTPKAGMIVKPQRKVYITINTLATPTVSVPDVENLSLRNASIQLQNAGLQVGNVTHESSPFRNSVLRQSVPSGREVDQNTTVDLVVGDGLGSDMVDVPDISNMHLTEAQNKLREAGLRVGTIDFQPTDQVTPNTVLRYHPDDEPSVYEGTAIDLVVSVSAGEDEEEETGPVIIDESGEVEDDEFDQEDDFDPEEEDDFEDDQQDDLPPDPRE</sequence>
<evidence type="ECO:0000256" key="1">
    <source>
        <dbReference type="SAM" id="MobiDB-lite"/>
    </source>
</evidence>
<dbReference type="CDD" id="cd06577">
    <property type="entry name" value="PASTA_pknB"/>
    <property type="match status" value="3"/>
</dbReference>
<dbReference type="AlphaFoldDB" id="A0A8J7UUG6"/>
<feature type="domain" description="PASTA" evidence="3">
    <location>
        <begin position="49"/>
        <end position="113"/>
    </location>
</feature>
<keyword evidence="2" id="KW-0472">Membrane</keyword>
<name>A0A8J7UUG6_9BACT</name>
<dbReference type="EMBL" id="JAFIDN010000012">
    <property type="protein sequence ID" value="MBP3193611.1"/>
    <property type="molecule type" value="Genomic_DNA"/>
</dbReference>
<organism evidence="4 5">
    <name type="scientific">Natronogracilivirga saccharolytica</name>
    <dbReference type="NCBI Taxonomy" id="2812953"/>
    <lineage>
        <taxon>Bacteria</taxon>
        <taxon>Pseudomonadati</taxon>
        <taxon>Balneolota</taxon>
        <taxon>Balneolia</taxon>
        <taxon>Balneolales</taxon>
        <taxon>Cyclonatronaceae</taxon>
        <taxon>Natronogracilivirga</taxon>
    </lineage>
</organism>
<feature type="domain" description="PASTA" evidence="3">
    <location>
        <begin position="183"/>
        <end position="250"/>
    </location>
</feature>
<evidence type="ECO:0000256" key="2">
    <source>
        <dbReference type="SAM" id="Phobius"/>
    </source>
</evidence>
<feature type="compositionally biased region" description="Acidic residues" evidence="1">
    <location>
        <begin position="267"/>
        <end position="304"/>
    </location>
</feature>
<dbReference type="Gene3D" id="3.30.10.20">
    <property type="match status" value="3"/>
</dbReference>
<evidence type="ECO:0000313" key="4">
    <source>
        <dbReference type="EMBL" id="MBP3193611.1"/>
    </source>
</evidence>
<protein>
    <submittedName>
        <fullName evidence="4">PASTA domain-containing protein</fullName>
    </submittedName>
</protein>
<reference evidence="4" key="1">
    <citation type="submission" date="2021-02" db="EMBL/GenBank/DDBJ databases">
        <title>Natronogracilivirga saccharolytica gen. nov. sp. nov. a new anaerobic, haloalkiliphilic carbohydrate-fermenting bacterium from soda lake and proposing of Cyclonatronumiaceae fam. nov. in the phylum Balneolaeota.</title>
        <authorList>
            <person name="Zhilina T.N."/>
            <person name="Sorokin D.Y."/>
            <person name="Zavarzina D.G."/>
            <person name="Toshchakov S.V."/>
            <person name="Kublanov I.V."/>
        </authorList>
    </citation>
    <scope>NUCLEOTIDE SEQUENCE</scope>
    <source>
        <strain evidence="4">Z-1702</strain>
    </source>
</reference>
<gene>
    <name evidence="4" type="ORF">NATSA_13120</name>
</gene>
<dbReference type="InterPro" id="IPR005543">
    <property type="entry name" value="PASTA_dom"/>
</dbReference>
<feature type="region of interest" description="Disordered" evidence="1">
    <location>
        <begin position="252"/>
        <end position="304"/>
    </location>
</feature>
<keyword evidence="2" id="KW-1133">Transmembrane helix</keyword>
<dbReference type="PROSITE" id="PS51178">
    <property type="entry name" value="PASTA"/>
    <property type="match status" value="3"/>
</dbReference>
<evidence type="ECO:0000259" key="3">
    <source>
        <dbReference type="PROSITE" id="PS51178"/>
    </source>
</evidence>
<evidence type="ECO:0000313" key="5">
    <source>
        <dbReference type="Proteomes" id="UP000673975"/>
    </source>
</evidence>
<dbReference type="Pfam" id="PF03793">
    <property type="entry name" value="PASTA"/>
    <property type="match status" value="3"/>
</dbReference>
<dbReference type="Proteomes" id="UP000673975">
    <property type="component" value="Unassembled WGS sequence"/>
</dbReference>
<keyword evidence="2" id="KW-0812">Transmembrane</keyword>
<accession>A0A8J7UUG6</accession>
<feature type="domain" description="PASTA" evidence="3">
    <location>
        <begin position="115"/>
        <end position="180"/>
    </location>
</feature>
<dbReference type="SMART" id="SM00740">
    <property type="entry name" value="PASTA"/>
    <property type="match status" value="3"/>
</dbReference>
<feature type="transmembrane region" description="Helical" evidence="2">
    <location>
        <begin position="17"/>
        <end position="35"/>
    </location>
</feature>
<comment type="caution">
    <text evidence="4">The sequence shown here is derived from an EMBL/GenBank/DDBJ whole genome shotgun (WGS) entry which is preliminary data.</text>
</comment>
<dbReference type="RefSeq" id="WP_210513066.1">
    <property type="nucleotide sequence ID" value="NZ_JAFIDN010000012.1"/>
</dbReference>